<evidence type="ECO:0000313" key="2">
    <source>
        <dbReference type="EMBL" id="APE36781.1"/>
    </source>
</evidence>
<organism evidence="2 3">
    <name type="scientific">Nocardia mangyaensis</name>
    <dbReference type="NCBI Taxonomy" id="2213200"/>
    <lineage>
        <taxon>Bacteria</taxon>
        <taxon>Bacillati</taxon>
        <taxon>Actinomycetota</taxon>
        <taxon>Actinomycetes</taxon>
        <taxon>Mycobacteriales</taxon>
        <taxon>Nocardiaceae</taxon>
        <taxon>Nocardia</taxon>
    </lineage>
</organism>
<keyword evidence="3" id="KW-1185">Reference proteome</keyword>
<feature type="signal peptide" evidence="1">
    <location>
        <begin position="1"/>
        <end position="27"/>
    </location>
</feature>
<gene>
    <name evidence="2" type="ORF">BOX37_25820</name>
</gene>
<dbReference type="OrthoDB" id="4570990at2"/>
<feature type="chain" id="PRO_5012768875" description="Secreted protein" evidence="1">
    <location>
        <begin position="28"/>
        <end position="74"/>
    </location>
</feature>
<accession>A0A1J0VXP1</accession>
<dbReference type="EMBL" id="CP018082">
    <property type="protein sequence ID" value="APE36781.1"/>
    <property type="molecule type" value="Genomic_DNA"/>
</dbReference>
<reference evidence="2" key="1">
    <citation type="submission" date="2016-11" db="EMBL/GenBank/DDBJ databases">
        <authorList>
            <person name="Jaros S."/>
            <person name="Januszkiewicz K."/>
            <person name="Wedrychowicz H."/>
        </authorList>
    </citation>
    <scope>NUCLEOTIDE SEQUENCE [LARGE SCALE GENOMIC DNA]</scope>
    <source>
        <strain evidence="2">Y48</strain>
    </source>
</reference>
<dbReference type="RefSeq" id="WP_071929965.1">
    <property type="nucleotide sequence ID" value="NZ_CP018082.1"/>
</dbReference>
<evidence type="ECO:0000256" key="1">
    <source>
        <dbReference type="SAM" id="SignalP"/>
    </source>
</evidence>
<sequence length="74" mass="7119">MKRTIAAAAFAAVLAPAQFVTAGPASAAPVVPAPVDGPMLGSADEGCTAFGCSSPMAEFLLITLPALLGSGSGE</sequence>
<name>A0A1J0VXP1_9NOCA</name>
<dbReference type="AlphaFoldDB" id="A0A1J0VXP1"/>
<dbReference type="KEGG" id="nsl:BOX37_25820"/>
<proteinExistence type="predicted"/>
<dbReference type="Proteomes" id="UP000183810">
    <property type="component" value="Chromosome"/>
</dbReference>
<protein>
    <recommendedName>
        <fullName evidence="4">Secreted protein</fullName>
    </recommendedName>
</protein>
<keyword evidence="1" id="KW-0732">Signal</keyword>
<evidence type="ECO:0008006" key="4">
    <source>
        <dbReference type="Google" id="ProtNLM"/>
    </source>
</evidence>
<evidence type="ECO:0000313" key="3">
    <source>
        <dbReference type="Proteomes" id="UP000183810"/>
    </source>
</evidence>